<reference evidence="2" key="1">
    <citation type="submission" date="2017-08" db="EMBL/GenBank/DDBJ databases">
        <authorList>
            <person name="Varghese N."/>
            <person name="Submissions S."/>
        </authorList>
    </citation>
    <scope>NUCLEOTIDE SEQUENCE [LARGE SCALE GENOMIC DNA]</scope>
    <source>
        <strain evidence="2">AP-Melu-1000-B4</strain>
    </source>
</reference>
<dbReference type="OrthoDB" id="9816564at2"/>
<dbReference type="RefSeq" id="WP_096673440.1">
    <property type="nucleotide sequence ID" value="NZ_OANS01000003.1"/>
</dbReference>
<dbReference type="GO" id="GO:0008168">
    <property type="term" value="F:methyltransferase activity"/>
    <property type="evidence" value="ECO:0007669"/>
    <property type="project" value="UniProtKB-KW"/>
</dbReference>
<evidence type="ECO:0000313" key="2">
    <source>
        <dbReference type="Proteomes" id="UP000218069"/>
    </source>
</evidence>
<organism evidence="1 2">
    <name type="scientific">Polynucleobacter meluiroseus</name>
    <dbReference type="NCBI Taxonomy" id="1938814"/>
    <lineage>
        <taxon>Bacteria</taxon>
        <taxon>Pseudomonadati</taxon>
        <taxon>Pseudomonadota</taxon>
        <taxon>Betaproteobacteria</taxon>
        <taxon>Burkholderiales</taxon>
        <taxon>Burkholderiaceae</taxon>
        <taxon>Polynucleobacter</taxon>
    </lineage>
</organism>
<accession>A0A240E0G1</accession>
<dbReference type="InterPro" id="IPR029063">
    <property type="entry name" value="SAM-dependent_MTases_sf"/>
</dbReference>
<gene>
    <name evidence="1" type="ORF">SAMN06295945_1288</name>
</gene>
<dbReference type="AlphaFoldDB" id="A0A240E0G1"/>
<keyword evidence="2" id="KW-1185">Reference proteome</keyword>
<sequence length="250" mass="28176">MRTIKQLHLEKTGKLSDKWESYLSYYDDLFLCLCDAPITLLEIGIQNGGSLDTWAKFFPNAQAIVGCDIDEKCNSLVYDDPKIHVVVGDANSEAANTKIRKISSEFDIIIDDGSHISSDILNSFLIYFPLVRPGGIYVVEDAHTLYDNSFGGGILNEFSALTFFKKLVDMVSYQFWARELTPSTLLFTYFEGHSIPPFISEGWIDSIEFRNSIITIKKAKQPGHEKLGKRIITGTELTVKDEAWLKMVKG</sequence>
<dbReference type="GO" id="GO:0032259">
    <property type="term" value="P:methylation"/>
    <property type="evidence" value="ECO:0007669"/>
    <property type="project" value="UniProtKB-KW"/>
</dbReference>
<dbReference type="Gene3D" id="3.40.50.150">
    <property type="entry name" value="Vaccinia Virus protein VP39"/>
    <property type="match status" value="1"/>
</dbReference>
<protein>
    <submittedName>
        <fullName evidence="1">Methyltransferase domain-containing protein</fullName>
    </submittedName>
</protein>
<dbReference type="Pfam" id="PF13578">
    <property type="entry name" value="Methyltransf_24"/>
    <property type="match status" value="1"/>
</dbReference>
<dbReference type="Proteomes" id="UP000218069">
    <property type="component" value="Unassembled WGS sequence"/>
</dbReference>
<dbReference type="EMBL" id="OANS01000003">
    <property type="protein sequence ID" value="SNX28928.1"/>
    <property type="molecule type" value="Genomic_DNA"/>
</dbReference>
<evidence type="ECO:0000313" key="1">
    <source>
        <dbReference type="EMBL" id="SNX28928.1"/>
    </source>
</evidence>
<proteinExistence type="predicted"/>
<keyword evidence="1" id="KW-0489">Methyltransferase</keyword>
<dbReference type="SUPFAM" id="SSF53335">
    <property type="entry name" value="S-adenosyl-L-methionine-dependent methyltransferases"/>
    <property type="match status" value="1"/>
</dbReference>
<keyword evidence="1" id="KW-0808">Transferase</keyword>
<name>A0A240E0G1_9BURK</name>